<dbReference type="GO" id="GO:0016192">
    <property type="term" value="P:vesicle-mediated transport"/>
    <property type="evidence" value="ECO:0007669"/>
    <property type="project" value="InterPro"/>
</dbReference>
<dbReference type="SMART" id="SM00167">
    <property type="entry name" value="VPS9"/>
    <property type="match status" value="1"/>
</dbReference>
<dbReference type="SUPFAM" id="SSF109993">
    <property type="entry name" value="VPS9 domain"/>
    <property type="match status" value="1"/>
</dbReference>
<feature type="compositionally biased region" description="Polar residues" evidence="4">
    <location>
        <begin position="255"/>
        <end position="266"/>
    </location>
</feature>
<organism evidence="7 8">
    <name type="scientific">Apteryx mantelli</name>
    <name type="common">North Island brown kiwi</name>
    <dbReference type="NCBI Taxonomy" id="2696672"/>
    <lineage>
        <taxon>Eukaryota</taxon>
        <taxon>Metazoa</taxon>
        <taxon>Chordata</taxon>
        <taxon>Craniata</taxon>
        <taxon>Vertebrata</taxon>
        <taxon>Euteleostomi</taxon>
        <taxon>Archelosauria</taxon>
        <taxon>Archosauria</taxon>
        <taxon>Dinosauria</taxon>
        <taxon>Saurischia</taxon>
        <taxon>Theropoda</taxon>
        <taxon>Coelurosauria</taxon>
        <taxon>Aves</taxon>
        <taxon>Palaeognathae</taxon>
        <taxon>Apterygiformes</taxon>
        <taxon>Apterygidae</taxon>
        <taxon>Apteryx</taxon>
    </lineage>
</organism>
<dbReference type="PROSITE" id="PS50200">
    <property type="entry name" value="RA"/>
    <property type="match status" value="1"/>
</dbReference>
<dbReference type="Pfam" id="PF23268">
    <property type="entry name" value="RIN1"/>
    <property type="match status" value="1"/>
</dbReference>
<dbReference type="SMART" id="SM00314">
    <property type="entry name" value="RA"/>
    <property type="match status" value="1"/>
</dbReference>
<evidence type="ECO:0000313" key="7">
    <source>
        <dbReference type="Proteomes" id="UP001652627"/>
    </source>
</evidence>
<dbReference type="InterPro" id="IPR036860">
    <property type="entry name" value="SH2_dom_sf"/>
</dbReference>
<sequence>MMKTSAGDKGARDDSGPINDPGKEGKETQLCQAIALRNCLPLPGISILDKLIKTCPVWLQLNMNQERAGAILGKETAGIFLVRKEGNVNNMVLAVRLPAQNEAPDVLEYNIKEEKSILYLEGSVLVFEDVFKLVAFYCVSRDLLPFTLKLPQAIVEASSFQDLEIVSSLGIDFWDSSLNHRRGGGISQPAKASAFSTAQADSLRSTQCFASSTNHCSCEIELSIGNDRLWFVNPIFIEECSNPFPPDVLAPKSHAVSTDLPSATTLSEKRSPHRPPPPPPSHGHSLKSSLKLPQDPMTACKENQLPLQPLGKSIKEMKIEGGDSKEEEEGKQSCSVKEPLALSPKKCSQPSIPPRRRLSERTSDESCVGKPGSCETLKGEHTDEKQDTSTESGDKRLLCRKAVEMPGEVPERAVSQFQETKPEPAEKKEDMHETQMNAIQKGKTPPIPPPRKKRLSHAPSIPRSCQLKQRTVEELSSAAVLASSKDVSAAAAGGSTCTNAETESGHGRKSISSAELKGSHSSLEGPGGSAMAQASASEPDSYSTSSTEDDLEVLACPSGKKTRSVILGKAKNRLSFVSLSNVFTVFLSSDRKLQKKIVELAQDKDSYFGNLVQDYRVYSLEMMAKQSSSTEMLQEIRMMMTQLKSYLVQSTELKTLIDPAAYTEEQIDVIAESALYKCVLKPLKEAIDSYLKEIHSKDGSLQQLKENQLVIQNTTTTDLGVTTSVPETVVLEKILHKFTTMHKAYSPEKKIAILLKSCKLIYDSMAQGNPGSYYLTTTYGALEHIKNYDKITVTRQLSMEVQDSIHRWERRRTLNKARASRSSVQDFISISFLEIGAQSRTLASRNDTTAEQLSQQCAEKFDISQPKDYRLFVYVDDQWLQLDKDALPHHIKASLLKSETKKDFHFIYKPVDHRKPPVPVVRESDFL</sequence>
<dbReference type="GeneID" id="106482934"/>
<evidence type="ECO:0000256" key="4">
    <source>
        <dbReference type="SAM" id="MobiDB-lite"/>
    </source>
</evidence>
<feature type="region of interest" description="Disordered" evidence="4">
    <location>
        <begin position="320"/>
        <end position="549"/>
    </location>
</feature>
<dbReference type="InterPro" id="IPR003123">
    <property type="entry name" value="VPS9"/>
</dbReference>
<comment type="similarity">
    <text evidence="1">Belongs to the RIN (Ras interaction/interference) family.</text>
</comment>
<dbReference type="PROSITE" id="PS50001">
    <property type="entry name" value="SH2"/>
    <property type="match status" value="1"/>
</dbReference>
<dbReference type="CTD" id="79890"/>
<feature type="compositionally biased region" description="Basic and acidic residues" evidence="4">
    <location>
        <begin position="9"/>
        <end position="24"/>
    </location>
</feature>
<dbReference type="GO" id="GO:0031267">
    <property type="term" value="F:small GTPase binding"/>
    <property type="evidence" value="ECO:0007669"/>
    <property type="project" value="TreeGrafter"/>
</dbReference>
<evidence type="ECO:0000256" key="2">
    <source>
        <dbReference type="ARBA" id="ARBA00022468"/>
    </source>
</evidence>
<feature type="compositionally biased region" description="Polar residues" evidence="4">
    <location>
        <begin position="532"/>
        <end position="546"/>
    </location>
</feature>
<dbReference type="GO" id="GO:0005085">
    <property type="term" value="F:guanyl-nucleotide exchange factor activity"/>
    <property type="evidence" value="ECO:0007669"/>
    <property type="project" value="InterPro"/>
</dbReference>
<evidence type="ECO:0000259" key="5">
    <source>
        <dbReference type="PROSITE" id="PS50001"/>
    </source>
</evidence>
<name>A0A8B7IEP9_9AVES</name>
<feature type="compositionally biased region" description="Basic and acidic residues" evidence="4">
    <location>
        <begin position="320"/>
        <end position="331"/>
    </location>
</feature>
<reference evidence="8" key="1">
    <citation type="submission" date="2025-08" db="UniProtKB">
        <authorList>
            <consortium name="RefSeq"/>
        </authorList>
    </citation>
    <scope>IDENTIFICATION</scope>
    <source>
        <tissue evidence="8">Blood</tissue>
    </source>
</reference>
<dbReference type="InterPro" id="IPR000159">
    <property type="entry name" value="RA_dom"/>
</dbReference>
<dbReference type="AlphaFoldDB" id="A0A8B7IEP9"/>
<evidence type="ECO:0000256" key="1">
    <source>
        <dbReference type="ARBA" id="ARBA00006919"/>
    </source>
</evidence>
<dbReference type="PANTHER" id="PTHR23101:SF58">
    <property type="entry name" value="RAS AND RAB INTERACTOR 3"/>
    <property type="match status" value="1"/>
</dbReference>
<keyword evidence="2" id="KW-0343">GTPase activation</keyword>
<evidence type="ECO:0000259" key="6">
    <source>
        <dbReference type="PROSITE" id="PS50200"/>
    </source>
</evidence>
<dbReference type="PANTHER" id="PTHR23101">
    <property type="entry name" value="RAB GDP/GTP EXCHANGE FACTOR"/>
    <property type="match status" value="1"/>
</dbReference>
<keyword evidence="7" id="KW-1185">Reference proteome</keyword>
<dbReference type="InterPro" id="IPR045046">
    <property type="entry name" value="Vps9-like"/>
</dbReference>
<feature type="compositionally biased region" description="Low complexity" evidence="4">
    <location>
        <begin position="475"/>
        <end position="495"/>
    </location>
</feature>
<dbReference type="CDD" id="cd16130">
    <property type="entry name" value="RA_Rin3"/>
    <property type="match status" value="1"/>
</dbReference>
<accession>A0A8B7IEP9</accession>
<dbReference type="SUPFAM" id="SSF55550">
    <property type="entry name" value="SH2 domain"/>
    <property type="match status" value="1"/>
</dbReference>
<dbReference type="Proteomes" id="UP001652627">
    <property type="component" value="Chromosome 4"/>
</dbReference>
<proteinExistence type="inferred from homology"/>
<feature type="compositionally biased region" description="Basic and acidic residues" evidence="4">
    <location>
        <begin position="420"/>
        <end position="433"/>
    </location>
</feature>
<dbReference type="GO" id="GO:0005829">
    <property type="term" value="C:cytosol"/>
    <property type="evidence" value="ECO:0007669"/>
    <property type="project" value="TreeGrafter"/>
</dbReference>
<dbReference type="Pfam" id="PF00788">
    <property type="entry name" value="RA"/>
    <property type="match status" value="1"/>
</dbReference>
<gene>
    <name evidence="8" type="primary">RIN3</name>
</gene>
<dbReference type="Gene3D" id="3.30.505.10">
    <property type="entry name" value="SH2 domain"/>
    <property type="match status" value="1"/>
</dbReference>
<dbReference type="InterPro" id="IPR037191">
    <property type="entry name" value="VPS9_dom_sf"/>
</dbReference>
<feature type="compositionally biased region" description="Low complexity" evidence="4">
    <location>
        <begin position="282"/>
        <end position="292"/>
    </location>
</feature>
<feature type="domain" description="SH2" evidence="5">
    <location>
        <begin position="58"/>
        <end position="152"/>
    </location>
</feature>
<keyword evidence="3" id="KW-0727">SH2 domain</keyword>
<evidence type="ECO:0000313" key="8">
    <source>
        <dbReference type="RefSeq" id="XP_013796148.1"/>
    </source>
</evidence>
<feature type="region of interest" description="Disordered" evidence="4">
    <location>
        <begin position="1"/>
        <end position="24"/>
    </location>
</feature>
<evidence type="ECO:0000256" key="3">
    <source>
        <dbReference type="PROSITE-ProRule" id="PRU00191"/>
    </source>
</evidence>
<dbReference type="GO" id="GO:0007165">
    <property type="term" value="P:signal transduction"/>
    <property type="evidence" value="ECO:0007669"/>
    <property type="project" value="InterPro"/>
</dbReference>
<feature type="region of interest" description="Disordered" evidence="4">
    <location>
        <begin position="252"/>
        <end position="292"/>
    </location>
</feature>
<feature type="compositionally biased region" description="Basic and acidic residues" evidence="4">
    <location>
        <begin position="377"/>
        <end position="403"/>
    </location>
</feature>
<dbReference type="RefSeq" id="XP_013796148.1">
    <property type="nucleotide sequence ID" value="XM_013940694.2"/>
</dbReference>
<protein>
    <submittedName>
        <fullName evidence="8">Ras and Rab interactor 3 isoform X2</fullName>
    </submittedName>
</protein>
<dbReference type="GO" id="GO:0005096">
    <property type="term" value="F:GTPase activator activity"/>
    <property type="evidence" value="ECO:0007669"/>
    <property type="project" value="UniProtKB-KW"/>
</dbReference>
<dbReference type="GO" id="GO:0030139">
    <property type="term" value="C:endocytic vesicle"/>
    <property type="evidence" value="ECO:0007669"/>
    <property type="project" value="TreeGrafter"/>
</dbReference>
<dbReference type="InterPro" id="IPR000980">
    <property type="entry name" value="SH2"/>
</dbReference>
<feature type="domain" description="Ras-associating" evidence="6">
    <location>
        <begin position="828"/>
        <end position="913"/>
    </location>
</feature>